<evidence type="ECO:0000259" key="5">
    <source>
        <dbReference type="Pfam" id="PF01974"/>
    </source>
</evidence>
<dbReference type="InterPro" id="IPR036167">
    <property type="entry name" value="tRNA_intron_Endo_cat-like_sf"/>
</dbReference>
<dbReference type="GO" id="GO:0005737">
    <property type="term" value="C:cytoplasm"/>
    <property type="evidence" value="ECO:0007669"/>
    <property type="project" value="TreeGrafter"/>
</dbReference>
<feature type="compositionally biased region" description="Polar residues" evidence="4">
    <location>
        <begin position="447"/>
        <end position="467"/>
    </location>
</feature>
<dbReference type="PANTHER" id="PTHR21227">
    <property type="entry name" value="TRNA-SPLICING ENDONUCLEASE SUBUNIT SEN2"/>
    <property type="match status" value="1"/>
</dbReference>
<dbReference type="InterPro" id="IPR006677">
    <property type="entry name" value="tRNA_intron_Endonuc_cat-like"/>
</dbReference>
<feature type="compositionally biased region" description="Acidic residues" evidence="4">
    <location>
        <begin position="436"/>
        <end position="446"/>
    </location>
</feature>
<accession>A0AAD9SWB0</accession>
<proteinExistence type="inferred from homology"/>
<dbReference type="Pfam" id="PF01974">
    <property type="entry name" value="tRNA_int_endo"/>
    <property type="match status" value="1"/>
</dbReference>
<dbReference type="InterPro" id="IPR006676">
    <property type="entry name" value="tRNA_splic"/>
</dbReference>
<evidence type="ECO:0000256" key="2">
    <source>
        <dbReference type="ARBA" id="ARBA00012573"/>
    </source>
</evidence>
<dbReference type="GO" id="GO:0000379">
    <property type="term" value="P:tRNA-type intron splice site recognition and cleavage"/>
    <property type="evidence" value="ECO:0007669"/>
    <property type="project" value="TreeGrafter"/>
</dbReference>
<dbReference type="NCBIfam" id="TIGR00324">
    <property type="entry name" value="endA"/>
    <property type="match status" value="1"/>
</dbReference>
<reference evidence="6" key="1">
    <citation type="submission" date="2023-06" db="EMBL/GenBank/DDBJ databases">
        <title>Draft genome of Marssonina rosae.</title>
        <authorList>
            <person name="Cheng Q."/>
        </authorList>
    </citation>
    <scope>NUCLEOTIDE SEQUENCE</scope>
    <source>
        <strain evidence="6">R4</strain>
    </source>
</reference>
<sequence>MYAVMTPTTLRRTALTLCRSPVLAHFSPEKTTTVSEHTKPYNSRLYLQSRTDKLLVAESKTNIARRIVWPPGSNQSLTMADITPKSPADLAIPTNAQSHKAPGPYKACGPTKLEQLNKLYALPAPLRTYPLPTFVPHNPLSLFHILFVWVSQSFSSPSSHADRLFQGWFSPETRSVHVTDARSVRGLWEQGFYGKGTLSRSEPSWLTREQARLGTGKKKTSLEDVTRQRRLERQVMKWERARKEREAIDSKLQEEAEAAASAKSVEDKPNEKISLGGKVSPPAETVIDSPTQPFLVAEDVVTMNVPADAVISGTRPLVEDMQMAYKSFNTAAPVGPLELLALPNSQAELHFLGTKRVDCFTEDFHDSFVQNFFAPPVGPLELLALPNSINSFLPLPPALEIQHSFSDLTFSQSDGRADANDTLQERMVRPTSNVSEDPEIPGDSETTESTSNSVHSLQTTDTFSTNPSPIPSTPRSKCQKSVRFSPTVEKTTFLPSEPPSPERAVPAPSPLASALPAVEPEIVAELEPRPLIITNQEHTQLTLEEAFFLSYALGALNVLSPLTSLPLSNRELFTLCLSHSSFPPSPSPSSSDPTNNPGTAYAPDAPFLLNYVVYHHFRSLGWVVRSGIKFSVDYVLYTRGPVFTHAEFCVLILPSYTHTYWSSTPELSAYGRNKEERTWAWLSCVNRVVTQIKKTLVLVYVEIPPPLEIDSKPGAGRECDEGEIANVLGRYKIREVVLKRWAANRMRD</sequence>
<evidence type="ECO:0000256" key="4">
    <source>
        <dbReference type="SAM" id="MobiDB-lite"/>
    </source>
</evidence>
<dbReference type="EC" id="4.6.1.16" evidence="2"/>
<feature type="domain" description="tRNA intron endonuclease catalytic" evidence="5">
    <location>
        <begin position="607"/>
        <end position="701"/>
    </location>
</feature>
<dbReference type="GO" id="GO:0000213">
    <property type="term" value="F:tRNA-intron lyase activity"/>
    <property type="evidence" value="ECO:0007669"/>
    <property type="project" value="UniProtKB-EC"/>
</dbReference>
<dbReference type="Gene3D" id="3.40.1350.10">
    <property type="match status" value="1"/>
</dbReference>
<dbReference type="InterPro" id="IPR011856">
    <property type="entry name" value="tRNA_endonuc-like_dom_sf"/>
</dbReference>
<dbReference type="GO" id="GO:0003676">
    <property type="term" value="F:nucleic acid binding"/>
    <property type="evidence" value="ECO:0007669"/>
    <property type="project" value="InterPro"/>
</dbReference>
<dbReference type="EMBL" id="JAUBYV010000011">
    <property type="protein sequence ID" value="KAK2623885.1"/>
    <property type="molecule type" value="Genomic_DNA"/>
</dbReference>
<dbReference type="FunFam" id="3.40.1350.10:FF:000007">
    <property type="entry name" value="tRNA-splicing endonuclease subunit Sen2"/>
    <property type="match status" value="1"/>
</dbReference>
<dbReference type="SUPFAM" id="SSF53032">
    <property type="entry name" value="tRNA-intron endonuclease catalytic domain-like"/>
    <property type="match status" value="1"/>
</dbReference>
<feature type="compositionally biased region" description="Basic and acidic residues" evidence="4">
    <location>
        <begin position="244"/>
        <end position="254"/>
    </location>
</feature>
<feature type="compositionally biased region" description="Polar residues" evidence="4">
    <location>
        <begin position="482"/>
        <end position="494"/>
    </location>
</feature>
<evidence type="ECO:0000313" key="6">
    <source>
        <dbReference type="EMBL" id="KAK2623885.1"/>
    </source>
</evidence>
<dbReference type="AlphaFoldDB" id="A0AAD9SWB0"/>
<protein>
    <recommendedName>
        <fullName evidence="2">tRNA-intron lyase</fullName>
        <ecNumber evidence="2">4.6.1.16</ecNumber>
    </recommendedName>
</protein>
<feature type="region of interest" description="Disordered" evidence="4">
    <location>
        <begin position="244"/>
        <end position="284"/>
    </location>
</feature>
<dbReference type="CDD" id="cd22363">
    <property type="entry name" value="tRNA-intron_lyase_C"/>
    <property type="match status" value="1"/>
</dbReference>
<comment type="caution">
    <text evidence="6">The sequence shown here is derived from an EMBL/GenBank/DDBJ whole genome shotgun (WGS) entry which is preliminary data.</text>
</comment>
<name>A0AAD9SWB0_9HELO</name>
<dbReference type="PANTHER" id="PTHR21227:SF0">
    <property type="entry name" value="TRNA-SPLICING ENDONUCLEASE SUBUNIT SEN2"/>
    <property type="match status" value="1"/>
</dbReference>
<organism evidence="6 7">
    <name type="scientific">Diplocarpon rosae</name>
    <dbReference type="NCBI Taxonomy" id="946125"/>
    <lineage>
        <taxon>Eukaryota</taxon>
        <taxon>Fungi</taxon>
        <taxon>Dikarya</taxon>
        <taxon>Ascomycota</taxon>
        <taxon>Pezizomycotina</taxon>
        <taxon>Leotiomycetes</taxon>
        <taxon>Helotiales</taxon>
        <taxon>Drepanopezizaceae</taxon>
        <taxon>Diplocarpon</taxon>
    </lineage>
</organism>
<evidence type="ECO:0000313" key="7">
    <source>
        <dbReference type="Proteomes" id="UP001285354"/>
    </source>
</evidence>
<gene>
    <name evidence="6" type="ORF">QTJ16_006519</name>
</gene>
<keyword evidence="7" id="KW-1185">Reference proteome</keyword>
<comment type="similarity">
    <text evidence="1">Belongs to the tRNA-intron endonuclease family.</text>
</comment>
<dbReference type="GO" id="GO:0000214">
    <property type="term" value="C:tRNA-intron endonuclease complex"/>
    <property type="evidence" value="ECO:0007669"/>
    <property type="project" value="TreeGrafter"/>
</dbReference>
<dbReference type="Proteomes" id="UP001285354">
    <property type="component" value="Unassembled WGS sequence"/>
</dbReference>
<comment type="catalytic activity">
    <reaction evidence="3">
        <text>pretRNA = a 3'-half-tRNA molecule with a 5'-OH end + a 5'-half-tRNA molecule with a 2',3'-cyclic phosphate end + an intron with a 2',3'-cyclic phosphate and a 5'-hydroxyl terminus.</text>
        <dbReference type="EC" id="4.6.1.16"/>
    </reaction>
</comment>
<feature type="region of interest" description="Disordered" evidence="4">
    <location>
        <begin position="423"/>
        <end position="510"/>
    </location>
</feature>
<evidence type="ECO:0000256" key="1">
    <source>
        <dbReference type="ARBA" id="ARBA00008078"/>
    </source>
</evidence>
<evidence type="ECO:0000256" key="3">
    <source>
        <dbReference type="ARBA" id="ARBA00034031"/>
    </source>
</evidence>